<comment type="caution">
    <text evidence="1">The sequence shown here is derived from an EMBL/GenBank/DDBJ whole genome shotgun (WGS) entry which is preliminary data.</text>
</comment>
<dbReference type="AlphaFoldDB" id="A0A4Y2CCS3"/>
<dbReference type="Proteomes" id="UP000499080">
    <property type="component" value="Unassembled WGS sequence"/>
</dbReference>
<organism evidence="1 2">
    <name type="scientific">Araneus ventricosus</name>
    <name type="common">Orbweaver spider</name>
    <name type="synonym">Epeira ventricosa</name>
    <dbReference type="NCBI Taxonomy" id="182803"/>
    <lineage>
        <taxon>Eukaryota</taxon>
        <taxon>Metazoa</taxon>
        <taxon>Ecdysozoa</taxon>
        <taxon>Arthropoda</taxon>
        <taxon>Chelicerata</taxon>
        <taxon>Arachnida</taxon>
        <taxon>Araneae</taxon>
        <taxon>Araneomorphae</taxon>
        <taxon>Entelegynae</taxon>
        <taxon>Araneoidea</taxon>
        <taxon>Araneidae</taxon>
        <taxon>Araneus</taxon>
    </lineage>
</organism>
<sequence>MEQSRRVCRHRVTFAGESELCAQKNKTGRCETLPNFTLSNILCINCMHQIGEVVGRCNGLRGLVHPVEGFSHLQIRYNAVIPRNWKRARPFHSKKVFQPCVYKIFSKGRDVTWNHLEKSGSRLLKLRSNGLSCLEFRPRFALFPVVGTGRIDASRGLVSASVVSRVVVVNRSHIKDSRRHHCIRSLERCRDICKATRRRNGTSVRIPQTTVHKCERTSSDSKFGQATRRWKGENSSNFEILHFVFRVAEVWGQWLNFPGIPIHTPVELSSQP</sequence>
<protein>
    <submittedName>
        <fullName evidence="1">Uncharacterized protein</fullName>
    </submittedName>
</protein>
<gene>
    <name evidence="1" type="ORF">AVEN_209736_1</name>
</gene>
<name>A0A4Y2CCS3_ARAVE</name>
<proteinExistence type="predicted"/>
<evidence type="ECO:0000313" key="2">
    <source>
        <dbReference type="Proteomes" id="UP000499080"/>
    </source>
</evidence>
<accession>A0A4Y2CCS3</accession>
<evidence type="ECO:0000313" key="1">
    <source>
        <dbReference type="EMBL" id="GBM02039.1"/>
    </source>
</evidence>
<reference evidence="1 2" key="1">
    <citation type="journal article" date="2019" name="Sci. Rep.">
        <title>Orb-weaving spider Araneus ventricosus genome elucidates the spidroin gene catalogue.</title>
        <authorList>
            <person name="Kono N."/>
            <person name="Nakamura H."/>
            <person name="Ohtoshi R."/>
            <person name="Moran D.A.P."/>
            <person name="Shinohara A."/>
            <person name="Yoshida Y."/>
            <person name="Fujiwara M."/>
            <person name="Mori M."/>
            <person name="Tomita M."/>
            <person name="Arakawa K."/>
        </authorList>
    </citation>
    <scope>NUCLEOTIDE SEQUENCE [LARGE SCALE GENOMIC DNA]</scope>
</reference>
<dbReference type="EMBL" id="BGPR01000176">
    <property type="protein sequence ID" value="GBM02039.1"/>
    <property type="molecule type" value="Genomic_DNA"/>
</dbReference>
<keyword evidence="2" id="KW-1185">Reference proteome</keyword>